<evidence type="ECO:0000313" key="1">
    <source>
        <dbReference type="EMBL" id="OQE44679.1"/>
    </source>
</evidence>
<keyword evidence="2" id="KW-1185">Reference proteome</keyword>
<dbReference type="AlphaFoldDB" id="A0A1V6V2H5"/>
<sequence>MTANSNYKLSQEQIEHFMRYGYVRLPECFSREKAAEWAGDVWTRLGVSPTDKSTWTTEVTHMGDTKEEPVKTFAPKAWAAICELLGGEDRVAPESATWNDALIVNLGSPESEGTWPHPADLPGWHVDGDFFTHFLDSPEQALLVIPLFTDIQDRAGGTMICPEAMKFVAQHLYNHPEGVTPYMYPRGQRSVENPGDTPFYSDIMKKCTEFHEMTGKVGDVILLHPFMCHSISVNSLRHLRVITNPPVALKQPFKFDRDDSSKYSLVEKKTLEMLGKDRLSGWKIQGKREFVLPPRLRGESRSSESQIKRLANITGQAMPAA</sequence>
<gene>
    <name evidence="1" type="ORF">PENCOP_c002G03324</name>
</gene>
<dbReference type="Proteomes" id="UP000191500">
    <property type="component" value="Unassembled WGS sequence"/>
</dbReference>
<protein>
    <recommendedName>
        <fullName evidence="3">Phytanoyl-CoA dioxygenase</fullName>
    </recommendedName>
</protein>
<dbReference type="SUPFAM" id="SSF51197">
    <property type="entry name" value="Clavaminate synthase-like"/>
    <property type="match status" value="1"/>
</dbReference>
<dbReference type="EMBL" id="MDDG01000002">
    <property type="protein sequence ID" value="OQE44679.1"/>
    <property type="molecule type" value="Genomic_DNA"/>
</dbReference>
<evidence type="ECO:0000313" key="2">
    <source>
        <dbReference type="Proteomes" id="UP000191500"/>
    </source>
</evidence>
<evidence type="ECO:0008006" key="3">
    <source>
        <dbReference type="Google" id="ProtNLM"/>
    </source>
</evidence>
<accession>A0A1V6V2H5</accession>
<proteinExistence type="predicted"/>
<dbReference type="Gene3D" id="2.60.120.620">
    <property type="entry name" value="q2cbj1_9rhob like domain"/>
    <property type="match status" value="1"/>
</dbReference>
<reference evidence="2" key="1">
    <citation type="journal article" date="2017" name="Nat. Microbiol.">
        <title>Global analysis of biosynthetic gene clusters reveals vast potential of secondary metabolite production in Penicillium species.</title>
        <authorList>
            <person name="Nielsen J.C."/>
            <person name="Grijseels S."/>
            <person name="Prigent S."/>
            <person name="Ji B."/>
            <person name="Dainat J."/>
            <person name="Nielsen K.F."/>
            <person name="Frisvad J.C."/>
            <person name="Workman M."/>
            <person name="Nielsen J."/>
        </authorList>
    </citation>
    <scope>NUCLEOTIDE SEQUENCE [LARGE SCALE GENOMIC DNA]</scope>
    <source>
        <strain evidence="2">IBT 31321</strain>
    </source>
</reference>
<comment type="caution">
    <text evidence="1">The sequence shown here is derived from an EMBL/GenBank/DDBJ whole genome shotgun (WGS) entry which is preliminary data.</text>
</comment>
<organism evidence="1 2">
    <name type="scientific">Penicillium coprophilum</name>
    <dbReference type="NCBI Taxonomy" id="36646"/>
    <lineage>
        <taxon>Eukaryota</taxon>
        <taxon>Fungi</taxon>
        <taxon>Dikarya</taxon>
        <taxon>Ascomycota</taxon>
        <taxon>Pezizomycotina</taxon>
        <taxon>Eurotiomycetes</taxon>
        <taxon>Eurotiomycetidae</taxon>
        <taxon>Eurotiales</taxon>
        <taxon>Aspergillaceae</taxon>
        <taxon>Penicillium</taxon>
    </lineage>
</organism>
<name>A0A1V6V2H5_9EURO</name>